<dbReference type="InterPro" id="IPR027417">
    <property type="entry name" value="P-loop_NTPase"/>
</dbReference>
<dbReference type="Gene3D" id="1.10.10.10">
    <property type="entry name" value="Winged helix-like DNA-binding domain superfamily/Winged helix DNA-binding domain"/>
    <property type="match status" value="1"/>
</dbReference>
<reference evidence="2" key="3">
    <citation type="submission" date="2022-11" db="EMBL/GenBank/DDBJ databases">
        <title>Genomic repertoires linked with pathogenic potency of arthritogenic Prevotella copri isolated from the gut of rheumatoid arthritis patients.</title>
        <authorList>
            <person name="Nii T."/>
            <person name="Maeda Y."/>
            <person name="Motooka D."/>
            <person name="Naito M."/>
            <person name="Matsumoto Y."/>
            <person name="Ogawa T."/>
            <person name="Oguro-Igashira E."/>
            <person name="Kishikawa T."/>
            <person name="Yamashita M."/>
            <person name="Koizumi S."/>
            <person name="Kurakawa T."/>
            <person name="Okumura R."/>
            <person name="Kayama H."/>
            <person name="Murakami M."/>
            <person name="Sakaguchi T."/>
            <person name="Das B."/>
            <person name="Nakamura S."/>
            <person name="Okada Y."/>
            <person name="Kumanogoh A."/>
            <person name="Takeda K."/>
        </authorList>
    </citation>
    <scope>NUCLEOTIDE SEQUENCE</scope>
    <source>
        <strain evidence="2">H019-1</strain>
    </source>
</reference>
<dbReference type="Proteomes" id="UP000284562">
    <property type="component" value="Unassembled WGS sequence"/>
</dbReference>
<reference evidence="9 10" key="2">
    <citation type="submission" date="2019-09" db="EMBL/GenBank/DDBJ databases">
        <title>Distinct polysaccharide growth profiles of human intestinal Prevotella copri isolates.</title>
        <authorList>
            <person name="Fehlner-Peach H."/>
            <person name="Magnabosco C."/>
            <person name="Raghavan V."/>
            <person name="Scher J.U."/>
            <person name="Tett A."/>
            <person name="Cox L.M."/>
            <person name="Gottsegen C."/>
            <person name="Watters A."/>
            <person name="Wiltshire- Gordon J.D."/>
            <person name="Segata N."/>
            <person name="Bonneau R."/>
            <person name="Littman D.R."/>
        </authorList>
    </citation>
    <scope>NUCLEOTIDE SEQUENCE [LARGE SCALE GENOMIC DNA]</scope>
    <source>
        <strain evidence="10">BU41712</strain>
        <strain evidence="4">IAA108</strain>
        <strain evidence="9">iAA108</strain>
    </source>
</reference>
<evidence type="ECO:0000313" key="8">
    <source>
        <dbReference type="Proteomes" id="UP000285604"/>
    </source>
</evidence>
<dbReference type="Proteomes" id="UP000421408">
    <property type="component" value="Unassembled WGS sequence"/>
</dbReference>
<dbReference type="Proteomes" id="UP000285604">
    <property type="component" value="Unassembled WGS sequence"/>
</dbReference>
<evidence type="ECO:0000313" key="4">
    <source>
        <dbReference type="EMBL" id="MQN82990.1"/>
    </source>
</evidence>
<reference evidence="7 8" key="1">
    <citation type="submission" date="2018-08" db="EMBL/GenBank/DDBJ databases">
        <title>A genome reference for cultivated species of the human gut microbiota.</title>
        <authorList>
            <person name="Zou Y."/>
            <person name="Xue W."/>
            <person name="Luo G."/>
        </authorList>
    </citation>
    <scope>NUCLEOTIDE SEQUENCE [LARGE SCALE GENOMIC DNA]</scope>
    <source>
        <strain evidence="6 7">AF43-2</strain>
        <strain evidence="5 8">OF03-3</strain>
    </source>
</reference>
<organism evidence="6 7">
    <name type="scientific">Segatella copri</name>
    <dbReference type="NCBI Taxonomy" id="165179"/>
    <lineage>
        <taxon>Bacteria</taxon>
        <taxon>Pseudomonadati</taxon>
        <taxon>Bacteroidota</taxon>
        <taxon>Bacteroidia</taxon>
        <taxon>Bacteroidales</taxon>
        <taxon>Prevotellaceae</taxon>
        <taxon>Segatella</taxon>
    </lineage>
</organism>
<dbReference type="Pfam" id="PF01637">
    <property type="entry name" value="ATPase_2"/>
    <property type="match status" value="1"/>
</dbReference>
<dbReference type="PANTHER" id="PTHR34704">
    <property type="entry name" value="ATPASE"/>
    <property type="match status" value="1"/>
</dbReference>
<evidence type="ECO:0000313" key="6">
    <source>
        <dbReference type="EMBL" id="RHK47684.1"/>
    </source>
</evidence>
<dbReference type="InterPro" id="IPR011579">
    <property type="entry name" value="ATPase_dom"/>
</dbReference>
<dbReference type="EMBL" id="VZCC01000014">
    <property type="protein sequence ID" value="MQN82990.1"/>
    <property type="molecule type" value="Genomic_DNA"/>
</dbReference>
<dbReference type="InterPro" id="IPR036388">
    <property type="entry name" value="WH-like_DNA-bd_sf"/>
</dbReference>
<dbReference type="EMBL" id="QSCI01000083">
    <property type="protein sequence ID" value="RGX91133.1"/>
    <property type="molecule type" value="Genomic_DNA"/>
</dbReference>
<dbReference type="EMBL" id="VZBZ01000008">
    <property type="protein sequence ID" value="MQN76500.1"/>
    <property type="molecule type" value="Genomic_DNA"/>
</dbReference>
<dbReference type="Proteomes" id="UP001209417">
    <property type="component" value="Unassembled WGS sequence"/>
</dbReference>
<dbReference type="Proteomes" id="UP000423156">
    <property type="component" value="Unassembled WGS sequence"/>
</dbReference>
<evidence type="ECO:0000313" key="5">
    <source>
        <dbReference type="EMBL" id="RGX91133.1"/>
    </source>
</evidence>
<dbReference type="Gene3D" id="3.40.50.300">
    <property type="entry name" value="P-loop containing nucleotide triphosphate hydrolases"/>
    <property type="match status" value="1"/>
</dbReference>
<feature type="domain" description="ATPase" evidence="1">
    <location>
        <begin position="8"/>
        <end position="215"/>
    </location>
</feature>
<evidence type="ECO:0000313" key="7">
    <source>
        <dbReference type="Proteomes" id="UP000284562"/>
    </source>
</evidence>
<evidence type="ECO:0000259" key="1">
    <source>
        <dbReference type="Pfam" id="PF01637"/>
    </source>
</evidence>
<dbReference type="SUPFAM" id="SSF52540">
    <property type="entry name" value="P-loop containing nucleoside triphosphate hydrolases"/>
    <property type="match status" value="1"/>
</dbReference>
<name>A0A3R6BDB1_9BACT</name>
<dbReference type="EMBL" id="QRNN01000046">
    <property type="protein sequence ID" value="RHK47684.1"/>
    <property type="molecule type" value="Genomic_DNA"/>
</dbReference>
<protein>
    <submittedName>
        <fullName evidence="6">AAA family ATPase</fullName>
    </submittedName>
    <submittedName>
        <fullName evidence="2">ATP-binding protein</fullName>
    </submittedName>
</protein>
<dbReference type="PANTHER" id="PTHR34704:SF1">
    <property type="entry name" value="ATPASE"/>
    <property type="match status" value="1"/>
</dbReference>
<dbReference type="AlphaFoldDB" id="A0A3R6BDB1"/>
<gene>
    <name evidence="6" type="ORF">DW064_10910</name>
    <name evidence="5" type="ORF">DXA63_13295</name>
    <name evidence="3" type="ORF">F7D71_01190</name>
    <name evidence="4" type="ORF">F7D74_03065</name>
    <name evidence="2" type="ORF">ONT19_11330</name>
</gene>
<evidence type="ECO:0000313" key="3">
    <source>
        <dbReference type="EMBL" id="MQN76500.1"/>
    </source>
</evidence>
<dbReference type="EMBL" id="JAPDVG010000001">
    <property type="protein sequence ID" value="MCW4132166.1"/>
    <property type="molecule type" value="Genomic_DNA"/>
</dbReference>
<evidence type="ECO:0000313" key="2">
    <source>
        <dbReference type="EMBL" id="MCW4132166.1"/>
    </source>
</evidence>
<comment type="caution">
    <text evidence="6">The sequence shown here is derived from an EMBL/GenBank/DDBJ whole genome shotgun (WGS) entry which is preliminary data.</text>
</comment>
<reference evidence="3" key="4">
    <citation type="submission" date="2022-12" db="EMBL/GenBank/DDBJ databases">
        <title>Distinct polysaccharide growth profiles of human intestinal Prevotella copri isolates.</title>
        <authorList>
            <person name="Fehlner-Peach H."/>
            <person name="Magnabosco C."/>
            <person name="Raghavan V."/>
            <person name="Scher J.U."/>
            <person name="Tett A."/>
            <person name="Cox L.M."/>
            <person name="Gottsegen C."/>
            <person name="Watters A."/>
            <person name="Wiltshire- Gordon J.D."/>
            <person name="Segata N."/>
            <person name="Bonneau R."/>
            <person name="Littman D.R."/>
        </authorList>
    </citation>
    <scope>NUCLEOTIDE SEQUENCE</scope>
    <source>
        <strain evidence="3">BU41712</strain>
    </source>
</reference>
<keyword evidence="2" id="KW-0547">Nucleotide-binding</keyword>
<accession>A0A3R6BDB1</accession>
<dbReference type="GO" id="GO:0005524">
    <property type="term" value="F:ATP binding"/>
    <property type="evidence" value="ECO:0007669"/>
    <property type="project" value="UniProtKB-KW"/>
</dbReference>
<dbReference type="RefSeq" id="WP_119229877.1">
    <property type="nucleotide sequence ID" value="NZ_CP152484.1"/>
</dbReference>
<evidence type="ECO:0000313" key="10">
    <source>
        <dbReference type="Proteomes" id="UP000423156"/>
    </source>
</evidence>
<proteinExistence type="predicted"/>
<dbReference type="InterPro" id="IPR036390">
    <property type="entry name" value="WH_DNA-bd_sf"/>
</dbReference>
<evidence type="ECO:0000313" key="9">
    <source>
        <dbReference type="Proteomes" id="UP000421408"/>
    </source>
</evidence>
<keyword evidence="2" id="KW-0067">ATP-binding</keyword>
<sequence>MGTSNKLVGRERECLELDRVMESDRSEFVIVYGRRRVGKTFLVDQYYQGSYDFTFVGGHNLSRQRQLTSFGKALKKFSGSKPDKFSDWFDAFDALEEYLELLDADRKKVVFIDEMPWIDTQKSDFVSALENFWNGWAARRSDIVFIASGSATSWMVDNLIENQGGLHARITSSIYVRPFTLHEVEEYLQRKHCKWDRYQILQCYMVMGGIPFYLSLIDPRQSLVQNVDRLFFSHGGIMRGEFDELYNALFSNAELYISVVKALAQHHDGMTRTEISKVIGANGGTLTRVLTNLERCDFISRSQNFGCKTKDTIYRLMDFYTLFYYKFIAQDTSGDEQWWSHNFESRLVSTWQGLTFEIVCLMHTDCIKKALGISGMATEVSSWRKVADDKQRGGQIDLVIKRADRIVHLCEMKFSKSEYRITDAYEQLLRQRMELFQSSTKTKLSLVITFVTTYGVADGLHHSIVHSEVTMSQLFIRNVT</sequence>
<dbReference type="SUPFAM" id="SSF46785">
    <property type="entry name" value="Winged helix' DNA-binding domain"/>
    <property type="match status" value="1"/>
</dbReference>